<sequence>MLCKSCLCMPELYSCRPTLLRGQSRLEIAIQPSNLSEVASHRSAKTTAARNTRDVNQHLHHNTVHPIHQHRTVPRKPRVSPSLPPHHNHLMFVFSTGYSLPEWYRFRTSGPCSSGYRCCPKSAVLDGFCAIPRVNSCGSLIPRVRHSLIGLQFCIFGHFLGFGGFWCF</sequence>
<dbReference type="GeneID" id="54480486"/>
<dbReference type="EMBL" id="ML996582">
    <property type="protein sequence ID" value="KAF2754039.1"/>
    <property type="molecule type" value="Genomic_DNA"/>
</dbReference>
<name>A0A6A6VVZ9_9PEZI</name>
<proteinExistence type="predicted"/>
<protein>
    <submittedName>
        <fullName evidence="2">Uncharacterized protein</fullName>
    </submittedName>
</protein>
<feature type="compositionally biased region" description="Basic residues" evidence="1">
    <location>
        <begin position="61"/>
        <end position="78"/>
    </location>
</feature>
<dbReference type="AlphaFoldDB" id="A0A6A6VVZ9"/>
<keyword evidence="3" id="KW-1185">Reference proteome</keyword>
<dbReference type="RefSeq" id="XP_033596490.1">
    <property type="nucleotide sequence ID" value="XM_033739432.1"/>
</dbReference>
<evidence type="ECO:0000256" key="1">
    <source>
        <dbReference type="SAM" id="MobiDB-lite"/>
    </source>
</evidence>
<accession>A0A6A6VVZ9</accession>
<evidence type="ECO:0000313" key="2">
    <source>
        <dbReference type="EMBL" id="KAF2754039.1"/>
    </source>
</evidence>
<organism evidence="2 3">
    <name type="scientific">Pseudovirgaria hyperparasitica</name>
    <dbReference type="NCBI Taxonomy" id="470096"/>
    <lineage>
        <taxon>Eukaryota</taxon>
        <taxon>Fungi</taxon>
        <taxon>Dikarya</taxon>
        <taxon>Ascomycota</taxon>
        <taxon>Pezizomycotina</taxon>
        <taxon>Dothideomycetes</taxon>
        <taxon>Dothideomycetes incertae sedis</taxon>
        <taxon>Acrospermales</taxon>
        <taxon>Acrospermaceae</taxon>
        <taxon>Pseudovirgaria</taxon>
    </lineage>
</organism>
<evidence type="ECO:0000313" key="3">
    <source>
        <dbReference type="Proteomes" id="UP000799437"/>
    </source>
</evidence>
<reference evidence="2" key="1">
    <citation type="journal article" date="2020" name="Stud. Mycol.">
        <title>101 Dothideomycetes genomes: a test case for predicting lifestyles and emergence of pathogens.</title>
        <authorList>
            <person name="Haridas S."/>
            <person name="Albert R."/>
            <person name="Binder M."/>
            <person name="Bloem J."/>
            <person name="Labutti K."/>
            <person name="Salamov A."/>
            <person name="Andreopoulos B."/>
            <person name="Baker S."/>
            <person name="Barry K."/>
            <person name="Bills G."/>
            <person name="Bluhm B."/>
            <person name="Cannon C."/>
            <person name="Castanera R."/>
            <person name="Culley D."/>
            <person name="Daum C."/>
            <person name="Ezra D."/>
            <person name="Gonzalez J."/>
            <person name="Henrissat B."/>
            <person name="Kuo A."/>
            <person name="Liang C."/>
            <person name="Lipzen A."/>
            <person name="Lutzoni F."/>
            <person name="Magnuson J."/>
            <person name="Mondo S."/>
            <person name="Nolan M."/>
            <person name="Ohm R."/>
            <person name="Pangilinan J."/>
            <person name="Park H.-J."/>
            <person name="Ramirez L."/>
            <person name="Alfaro M."/>
            <person name="Sun H."/>
            <person name="Tritt A."/>
            <person name="Yoshinaga Y."/>
            <person name="Zwiers L.-H."/>
            <person name="Turgeon B."/>
            <person name="Goodwin S."/>
            <person name="Spatafora J."/>
            <person name="Crous P."/>
            <person name="Grigoriev I."/>
        </authorList>
    </citation>
    <scope>NUCLEOTIDE SEQUENCE</scope>
    <source>
        <strain evidence="2">CBS 121739</strain>
    </source>
</reference>
<gene>
    <name evidence="2" type="ORF">EJ05DRAFT_163039</name>
</gene>
<dbReference type="Proteomes" id="UP000799437">
    <property type="component" value="Unassembled WGS sequence"/>
</dbReference>
<feature type="region of interest" description="Disordered" evidence="1">
    <location>
        <begin position="61"/>
        <end position="80"/>
    </location>
</feature>